<dbReference type="AlphaFoldDB" id="A0A363UNF6"/>
<dbReference type="InterPro" id="IPR021332">
    <property type="entry name" value="DUF2944"/>
</dbReference>
<dbReference type="Proteomes" id="UP000251800">
    <property type="component" value="Unassembled WGS sequence"/>
</dbReference>
<gene>
    <name evidence="1" type="ORF">DEH80_05735</name>
</gene>
<keyword evidence="2" id="KW-1185">Reference proteome</keyword>
<dbReference type="Pfam" id="PF11161">
    <property type="entry name" value="DUF2944"/>
    <property type="match status" value="1"/>
</dbReference>
<protein>
    <submittedName>
        <fullName evidence="1">DUF2946 domain-containing protein</fullName>
    </submittedName>
</protein>
<dbReference type="OrthoDB" id="7057642at2"/>
<name>A0A363UNF6_9GAMM</name>
<evidence type="ECO:0000313" key="2">
    <source>
        <dbReference type="Proteomes" id="UP000251800"/>
    </source>
</evidence>
<comment type="caution">
    <text evidence="1">The sequence shown here is derived from an EMBL/GenBank/DDBJ whole genome shotgun (WGS) entry which is preliminary data.</text>
</comment>
<sequence>MLTPYLIGRSDANRTADRTASACQSEGWLTMEAWVQRALAKWPNVPHVYGWIRLDRRGRWYLKGQQVERPKLIDMMRLNYAPDERGAWYFQNGPQRGYVELEYTPLIARSTPDGGLELHTGEQVDSIASAHLDADGSVVLQTGQGAAVLDGADLTWFLDRVAVSESMDLDTALAAALELPSGAQTPLQLMWHGQERPVVRCDHGHLPDALGFQRHPQE</sequence>
<accession>A0A363UNF6</accession>
<organism evidence="1 2">
    <name type="scientific">Abyssibacter profundi</name>
    <dbReference type="NCBI Taxonomy" id="2182787"/>
    <lineage>
        <taxon>Bacteria</taxon>
        <taxon>Pseudomonadati</taxon>
        <taxon>Pseudomonadota</taxon>
        <taxon>Gammaproteobacteria</taxon>
        <taxon>Chromatiales</taxon>
        <taxon>Oceanococcaceae</taxon>
        <taxon>Abyssibacter</taxon>
    </lineage>
</organism>
<evidence type="ECO:0000313" key="1">
    <source>
        <dbReference type="EMBL" id="PWN56914.1"/>
    </source>
</evidence>
<proteinExistence type="predicted"/>
<dbReference type="EMBL" id="QEQK01000004">
    <property type="protein sequence ID" value="PWN56914.1"/>
    <property type="molecule type" value="Genomic_DNA"/>
</dbReference>
<reference evidence="1 2" key="1">
    <citation type="submission" date="2018-05" db="EMBL/GenBank/DDBJ databases">
        <title>Abyssibacter profundi OUC007T gen. nov., sp. nov, a marine bacterium isolated from seawater of the Mariana Trench.</title>
        <authorList>
            <person name="Zhou S."/>
        </authorList>
    </citation>
    <scope>NUCLEOTIDE SEQUENCE [LARGE SCALE GENOMIC DNA]</scope>
    <source>
        <strain evidence="1 2">OUC007</strain>
    </source>
</reference>